<reference evidence="2 3" key="1">
    <citation type="journal article" date="2019" name="Int. J. Syst. Evol. Microbiol.">
        <title>The Global Catalogue of Microorganisms (GCM) 10K type strain sequencing project: providing services to taxonomists for standard genome sequencing and annotation.</title>
        <authorList>
            <consortium name="The Broad Institute Genomics Platform"/>
            <consortium name="The Broad Institute Genome Sequencing Center for Infectious Disease"/>
            <person name="Wu L."/>
            <person name="Ma J."/>
        </authorList>
    </citation>
    <scope>NUCLEOTIDE SEQUENCE [LARGE SCALE GENOMIC DNA]</scope>
    <source>
        <strain evidence="2 3">PSR21</strain>
    </source>
</reference>
<dbReference type="EMBL" id="JBHTBF010000003">
    <property type="protein sequence ID" value="MFC7318302.1"/>
    <property type="molecule type" value="Genomic_DNA"/>
</dbReference>
<evidence type="ECO:0000313" key="3">
    <source>
        <dbReference type="Proteomes" id="UP001596547"/>
    </source>
</evidence>
<organism evidence="2 3">
    <name type="scientific">Halomarina halobia</name>
    <dbReference type="NCBI Taxonomy" id="3033386"/>
    <lineage>
        <taxon>Archaea</taxon>
        <taxon>Methanobacteriati</taxon>
        <taxon>Methanobacteriota</taxon>
        <taxon>Stenosarchaea group</taxon>
        <taxon>Halobacteria</taxon>
        <taxon>Halobacteriales</taxon>
        <taxon>Natronomonadaceae</taxon>
        <taxon>Halomarina</taxon>
    </lineage>
</organism>
<comment type="caution">
    <text evidence="2">The sequence shown here is derived from an EMBL/GenBank/DDBJ whole genome shotgun (WGS) entry which is preliminary data.</text>
</comment>
<proteinExistence type="predicted"/>
<feature type="region of interest" description="Disordered" evidence="1">
    <location>
        <begin position="1"/>
        <end position="26"/>
    </location>
</feature>
<sequence length="137" mass="15788">MTDRSHADSRRPSERCDPLGSDNAEVEDVPPWWRAAIREHERYDLGPYLPPRFSDGVLLEPEIERLEDEHGVEITIMGVNVRVGDSWTVFLDGEPAFETDRRRTPEGYTLFELSSTRFAEQVRTELDADDRPDSRGQ</sequence>
<dbReference type="Proteomes" id="UP001596547">
    <property type="component" value="Unassembled WGS sequence"/>
</dbReference>
<gene>
    <name evidence="2" type="ORF">ACFQPE_16090</name>
</gene>
<evidence type="ECO:0000256" key="1">
    <source>
        <dbReference type="SAM" id="MobiDB-lite"/>
    </source>
</evidence>
<protein>
    <submittedName>
        <fullName evidence="2">Uncharacterized protein</fullName>
    </submittedName>
</protein>
<dbReference type="GeneID" id="79317524"/>
<accession>A0ABD6AD09</accession>
<dbReference type="AlphaFoldDB" id="A0ABD6AD09"/>
<name>A0ABD6AD09_9EURY</name>
<evidence type="ECO:0000313" key="2">
    <source>
        <dbReference type="EMBL" id="MFC7318302.1"/>
    </source>
</evidence>
<feature type="compositionally biased region" description="Basic and acidic residues" evidence="1">
    <location>
        <begin position="1"/>
        <end position="17"/>
    </location>
</feature>
<dbReference type="RefSeq" id="WP_276305907.1">
    <property type="nucleotide sequence ID" value="NZ_CP119993.1"/>
</dbReference>
<keyword evidence="3" id="KW-1185">Reference proteome</keyword>